<evidence type="ECO:0000256" key="3">
    <source>
        <dbReference type="ARBA" id="ARBA00023004"/>
    </source>
</evidence>
<protein>
    <recommendedName>
        <fullName evidence="5">Fe/S biogenesis protein NfuA</fullName>
    </recommendedName>
</protein>
<dbReference type="InterPro" id="IPR017726">
    <property type="entry name" value="Fe/S_biogenesis_protein_NfuA"/>
</dbReference>
<comment type="similarity">
    <text evidence="5">Belongs to the NfuA family.</text>
</comment>
<comment type="subunit">
    <text evidence="5">Homodimer.</text>
</comment>
<dbReference type="EMBL" id="CP097753">
    <property type="protein sequence ID" value="URJ28213.1"/>
    <property type="molecule type" value="Genomic_DNA"/>
</dbReference>
<dbReference type="SUPFAM" id="SSF89360">
    <property type="entry name" value="HesB-like domain"/>
    <property type="match status" value="1"/>
</dbReference>
<dbReference type="Proteomes" id="UP001056209">
    <property type="component" value="Chromosome"/>
</dbReference>
<dbReference type="InterPro" id="IPR000361">
    <property type="entry name" value="ATAP_core_dom"/>
</dbReference>
<dbReference type="AlphaFoldDB" id="A0A9Q8TX42"/>
<feature type="binding site" evidence="5">
    <location>
        <position position="157"/>
    </location>
    <ligand>
        <name>[4Fe-4S] cluster</name>
        <dbReference type="ChEBI" id="CHEBI:49883"/>
    </ligand>
</feature>
<name>A0A9Q8TX42_9ENTR</name>
<gene>
    <name evidence="5" type="primary">nfuA</name>
    <name evidence="8" type="ORF">M9393_00305</name>
</gene>
<dbReference type="RefSeq" id="WP_250248639.1">
    <property type="nucleotide sequence ID" value="NZ_CP097753.1"/>
</dbReference>
<dbReference type="InterPro" id="IPR001075">
    <property type="entry name" value="NIF_FeS_clus_asmbl_NifU_C"/>
</dbReference>
<organism evidence="8 9">
    <name type="scientific">Candidatus Blochmannia vicinus</name>
    <name type="common">nom. nud.</name>
    <dbReference type="NCBI Taxonomy" id="251540"/>
    <lineage>
        <taxon>Bacteria</taxon>
        <taxon>Pseudomonadati</taxon>
        <taxon>Pseudomonadota</taxon>
        <taxon>Gammaproteobacteria</taxon>
        <taxon>Enterobacterales</taxon>
        <taxon>Enterobacteriaceae</taxon>
        <taxon>ant endosymbionts</taxon>
        <taxon>Candidatus Blochmanniella</taxon>
    </lineage>
</organism>
<dbReference type="PANTHER" id="PTHR11178:SF51">
    <property type="entry name" value="FE_S BIOGENESIS PROTEIN NFUA"/>
    <property type="match status" value="1"/>
</dbReference>
<comment type="function">
    <text evidence="5">Involved in iron-sulfur cluster biogenesis. Binds a 4Fe-4S cluster, can transfer this cluster to apoproteins, and thereby intervenes in the maturation of Fe/S proteins. Could also act as a scaffold/chaperone for damaged Fe/S proteins.</text>
</comment>
<evidence type="ECO:0000256" key="1">
    <source>
        <dbReference type="ARBA" id="ARBA00022485"/>
    </source>
</evidence>
<evidence type="ECO:0000256" key="5">
    <source>
        <dbReference type="HAMAP-Rule" id="MF_01637"/>
    </source>
</evidence>
<comment type="cofactor">
    <cofactor evidence="5">
        <name>[4Fe-4S] cluster</name>
        <dbReference type="ChEBI" id="CHEBI:49883"/>
    </cofactor>
    <text evidence="5">Binds 1 [4Fe-4S] cluster per subunit. The cluster is presumably bound at the interface of two monomers.</text>
</comment>
<feature type="domain" description="NIF system FeS cluster assembly NifU C-terminal" evidence="6">
    <location>
        <begin position="116"/>
        <end position="182"/>
    </location>
</feature>
<dbReference type="GO" id="GO:0051604">
    <property type="term" value="P:protein maturation"/>
    <property type="evidence" value="ECO:0007669"/>
    <property type="project" value="UniProtKB-UniRule"/>
</dbReference>
<dbReference type="Pfam" id="PF01521">
    <property type="entry name" value="Fe-S_biosyn"/>
    <property type="match status" value="1"/>
</dbReference>
<dbReference type="GO" id="GO:0005506">
    <property type="term" value="F:iron ion binding"/>
    <property type="evidence" value="ECO:0007669"/>
    <property type="project" value="InterPro"/>
</dbReference>
<evidence type="ECO:0000313" key="8">
    <source>
        <dbReference type="EMBL" id="URJ28213.1"/>
    </source>
</evidence>
<feature type="domain" description="Core" evidence="7">
    <location>
        <begin position="2"/>
        <end position="98"/>
    </location>
</feature>
<dbReference type="HAMAP" id="MF_01637">
    <property type="entry name" value="Fe_S_biogen_NfuA"/>
    <property type="match status" value="1"/>
</dbReference>
<dbReference type="Pfam" id="PF01106">
    <property type="entry name" value="NifU"/>
    <property type="match status" value="1"/>
</dbReference>
<keyword evidence="2 5" id="KW-0479">Metal-binding</keyword>
<dbReference type="InterPro" id="IPR035903">
    <property type="entry name" value="HesB-like_dom_sf"/>
</dbReference>
<keyword evidence="1 5" id="KW-0004">4Fe-4S</keyword>
<feature type="binding site" evidence="5">
    <location>
        <position position="154"/>
    </location>
    <ligand>
        <name>[4Fe-4S] cluster</name>
        <dbReference type="ChEBI" id="CHEBI:49883"/>
    </ligand>
</feature>
<keyword evidence="4 5" id="KW-0411">Iron-sulfur</keyword>
<dbReference type="PANTHER" id="PTHR11178">
    <property type="entry name" value="IRON-SULFUR CLUSTER SCAFFOLD PROTEIN NFU-RELATED"/>
    <property type="match status" value="1"/>
</dbReference>
<proteinExistence type="inferred from homology"/>
<dbReference type="GO" id="GO:0051539">
    <property type="term" value="F:4 iron, 4 sulfur cluster binding"/>
    <property type="evidence" value="ECO:0007669"/>
    <property type="project" value="UniProtKB-UniRule"/>
</dbReference>
<evidence type="ECO:0000256" key="2">
    <source>
        <dbReference type="ARBA" id="ARBA00022723"/>
    </source>
</evidence>
<sequence length="196" mass="22069">MINVTSAAQEHFVRILKNKTPGTQIRVFVADPGTVNAECGICFCSPEEFKSSDVIIEFELFSIYVDRSCIYLLKDARIDIIVNELGHQLTIKAPNVTKKYNDTEESMNSDSLEDQVRHVLQFRINPQLEMHGGSVSLVHITKDLLAVIKFYGGCNGCAMASYTIKEGIETTLKNLFPELKGVLDVTQHKHDIHSYY</sequence>
<dbReference type="InterPro" id="IPR034904">
    <property type="entry name" value="FSCA_dom_sf"/>
</dbReference>
<evidence type="ECO:0000259" key="6">
    <source>
        <dbReference type="Pfam" id="PF01106"/>
    </source>
</evidence>
<reference evidence="8" key="1">
    <citation type="submission" date="2022-05" db="EMBL/GenBank/DDBJ databases">
        <title>Impact of host demography and evolutionary history on endosymbiont molecular evolution: a test in carpenter ants (Genus Camponotus) and their Blochmannia endosymbionts.</title>
        <authorList>
            <person name="Manthey J.D."/>
            <person name="Giron J.C."/>
            <person name="Hruska J.P."/>
        </authorList>
    </citation>
    <scope>NUCLEOTIDE SEQUENCE</scope>
    <source>
        <strain evidence="8">C-039</strain>
    </source>
</reference>
<accession>A0A9Q8TX42</accession>
<evidence type="ECO:0000313" key="9">
    <source>
        <dbReference type="Proteomes" id="UP001056209"/>
    </source>
</evidence>
<evidence type="ECO:0000256" key="4">
    <source>
        <dbReference type="ARBA" id="ARBA00023014"/>
    </source>
</evidence>
<keyword evidence="3 5" id="KW-0408">Iron</keyword>
<evidence type="ECO:0000259" key="7">
    <source>
        <dbReference type="Pfam" id="PF01521"/>
    </source>
</evidence>
<dbReference type="Gene3D" id="2.60.300.12">
    <property type="entry name" value="HesB-like domain"/>
    <property type="match status" value="1"/>
</dbReference>
<dbReference type="SUPFAM" id="SSF117916">
    <property type="entry name" value="Fe-S cluster assembly (FSCA) domain-like"/>
    <property type="match status" value="1"/>
</dbReference>
<dbReference type="Gene3D" id="3.30.300.130">
    <property type="entry name" value="Fe-S cluster assembly (FSCA)"/>
    <property type="match status" value="1"/>
</dbReference>
<dbReference type="GO" id="GO:0016226">
    <property type="term" value="P:iron-sulfur cluster assembly"/>
    <property type="evidence" value="ECO:0007669"/>
    <property type="project" value="UniProtKB-UniRule"/>
</dbReference>